<reference evidence="1" key="1">
    <citation type="submission" date="2018-02" db="EMBL/GenBank/DDBJ databases">
        <title>Rhizophora mucronata_Transcriptome.</title>
        <authorList>
            <person name="Meera S.P."/>
            <person name="Sreeshan A."/>
            <person name="Augustine A."/>
        </authorList>
    </citation>
    <scope>NUCLEOTIDE SEQUENCE</scope>
    <source>
        <tissue evidence="1">Leaf</tissue>
    </source>
</reference>
<accession>A0A2P2KRJ8</accession>
<protein>
    <submittedName>
        <fullName evidence="1">Uncharacterized protein</fullName>
    </submittedName>
</protein>
<proteinExistence type="predicted"/>
<name>A0A2P2KRJ8_RHIMU</name>
<dbReference type="AlphaFoldDB" id="A0A2P2KRJ8"/>
<evidence type="ECO:0000313" key="1">
    <source>
        <dbReference type="EMBL" id="MBX08340.1"/>
    </source>
</evidence>
<dbReference type="EMBL" id="GGEC01027856">
    <property type="protein sequence ID" value="MBX08340.1"/>
    <property type="molecule type" value="Transcribed_RNA"/>
</dbReference>
<organism evidence="1">
    <name type="scientific">Rhizophora mucronata</name>
    <name type="common">Asiatic mangrove</name>
    <dbReference type="NCBI Taxonomy" id="61149"/>
    <lineage>
        <taxon>Eukaryota</taxon>
        <taxon>Viridiplantae</taxon>
        <taxon>Streptophyta</taxon>
        <taxon>Embryophyta</taxon>
        <taxon>Tracheophyta</taxon>
        <taxon>Spermatophyta</taxon>
        <taxon>Magnoliopsida</taxon>
        <taxon>eudicotyledons</taxon>
        <taxon>Gunneridae</taxon>
        <taxon>Pentapetalae</taxon>
        <taxon>rosids</taxon>
        <taxon>fabids</taxon>
        <taxon>Malpighiales</taxon>
        <taxon>Rhizophoraceae</taxon>
        <taxon>Rhizophora</taxon>
    </lineage>
</organism>
<sequence length="42" mass="5124">MVLQCFENQTRPACRTYKIGNRTLIQFDSIYKFKKLTIKRRN</sequence>